<evidence type="ECO:0000259" key="5">
    <source>
        <dbReference type="Pfam" id="PF21212"/>
    </source>
</evidence>
<dbReference type="AlphaFoldDB" id="A0A935C878"/>
<dbReference type="Gene3D" id="1.20.58.1390">
    <property type="match status" value="1"/>
</dbReference>
<evidence type="ECO:0000256" key="3">
    <source>
        <dbReference type="ARBA" id="ARBA00022691"/>
    </source>
</evidence>
<dbReference type="PANTHER" id="PTHR43712">
    <property type="entry name" value="PUTATIVE (AFU_ORTHOLOGUE AFUA_4G14580)-RELATED"/>
    <property type="match status" value="1"/>
</dbReference>
<dbReference type="GO" id="GO:0032259">
    <property type="term" value="P:methylation"/>
    <property type="evidence" value="ECO:0007669"/>
    <property type="project" value="UniProtKB-KW"/>
</dbReference>
<dbReference type="PANTHER" id="PTHR43712:SF2">
    <property type="entry name" value="O-METHYLTRANSFERASE CICE"/>
    <property type="match status" value="1"/>
</dbReference>
<feature type="domain" description="BVU-1015-like N-terminal dimerisation-like" evidence="5">
    <location>
        <begin position="18"/>
        <end position="87"/>
    </location>
</feature>
<dbReference type="CDD" id="cd02440">
    <property type="entry name" value="AdoMet_MTases"/>
    <property type="match status" value="1"/>
</dbReference>
<evidence type="ECO:0000313" key="7">
    <source>
        <dbReference type="Proteomes" id="UP000611723"/>
    </source>
</evidence>
<dbReference type="SUPFAM" id="SSF53335">
    <property type="entry name" value="S-adenosyl-L-methionine-dependent methyltransferases"/>
    <property type="match status" value="1"/>
</dbReference>
<dbReference type="InterPro" id="IPR029063">
    <property type="entry name" value="SAM-dependent_MTases_sf"/>
</dbReference>
<dbReference type="GO" id="GO:0008171">
    <property type="term" value="F:O-methyltransferase activity"/>
    <property type="evidence" value="ECO:0007669"/>
    <property type="project" value="InterPro"/>
</dbReference>
<keyword evidence="1 6" id="KW-0489">Methyltransferase</keyword>
<feature type="domain" description="O-methyltransferase C-terminal" evidence="4">
    <location>
        <begin position="181"/>
        <end position="317"/>
    </location>
</feature>
<dbReference type="Gene3D" id="1.10.10.10">
    <property type="entry name" value="Winged helix-like DNA-binding domain superfamily/Winged helix DNA-binding domain"/>
    <property type="match status" value="1"/>
</dbReference>
<proteinExistence type="predicted"/>
<dbReference type="RefSeq" id="WP_201430982.1">
    <property type="nucleotide sequence ID" value="NZ_JAEQBW010000003.1"/>
</dbReference>
<sequence>MNFYNNDNIKAVDARSKAYLISFAPIVFQVTRIMVDSGILAEIRDSKKTGLTLEEIVEGKNMSLYGVRVLLEASLGTGLIYMNDDRYLIGKTGVFILNQEAIKINMDFVHDVCYKSMFYLDESIQNGKPEGLKQLGEWNTIYDGLSELPEQIKTSWFNFDHYFSDDAFPVALPIILQEKPKKVMDIGGNTGKFAIKLAALDPDVNITIVDLPGQIGMAKENIKREGLSDRVSFHAMNVLDESSVIPGGFDVIWMSQFLDCFSEEENTAILKKIASGMSEDSTIYILEEFWDKQRLEVASFSLQQLSLYFTAIANGNSQMYDSKVFFRCIEKAGLKIENEWNDLGLSTTLLKVKKA</sequence>
<evidence type="ECO:0000256" key="2">
    <source>
        <dbReference type="ARBA" id="ARBA00022679"/>
    </source>
</evidence>
<dbReference type="InterPro" id="IPR036388">
    <property type="entry name" value="WH-like_DNA-bd_sf"/>
</dbReference>
<protein>
    <submittedName>
        <fullName evidence="6">Class I SAM-dependent methyltransferase</fullName>
    </submittedName>
</protein>
<dbReference type="InterPro" id="IPR049480">
    <property type="entry name" value="BVU_1015-like_N"/>
</dbReference>
<keyword evidence="7" id="KW-1185">Reference proteome</keyword>
<gene>
    <name evidence="6" type="ORF">JKA74_09700</name>
</gene>
<dbReference type="Proteomes" id="UP000611723">
    <property type="component" value="Unassembled WGS sequence"/>
</dbReference>
<evidence type="ECO:0000256" key="1">
    <source>
        <dbReference type="ARBA" id="ARBA00022603"/>
    </source>
</evidence>
<dbReference type="EMBL" id="JAEQBW010000003">
    <property type="protein sequence ID" value="MBK6265314.1"/>
    <property type="molecule type" value="Genomic_DNA"/>
</dbReference>
<reference evidence="6" key="1">
    <citation type="submission" date="2021-01" db="EMBL/GenBank/DDBJ databases">
        <title>Marivirga aurantiaca sp. nov., isolated from intertidal surface sediments.</title>
        <authorList>
            <person name="Zhang M."/>
        </authorList>
    </citation>
    <scope>NUCLEOTIDE SEQUENCE</scope>
    <source>
        <strain evidence="6">S37H4</strain>
    </source>
</reference>
<name>A0A935C878_9BACT</name>
<organism evidence="6 7">
    <name type="scientific">Marivirga aurantiaca</name>
    <dbReference type="NCBI Taxonomy" id="2802615"/>
    <lineage>
        <taxon>Bacteria</taxon>
        <taxon>Pseudomonadati</taxon>
        <taxon>Bacteroidota</taxon>
        <taxon>Cytophagia</taxon>
        <taxon>Cytophagales</taxon>
        <taxon>Marivirgaceae</taxon>
        <taxon>Marivirga</taxon>
    </lineage>
</organism>
<dbReference type="InterPro" id="IPR001077">
    <property type="entry name" value="COMT_C"/>
</dbReference>
<dbReference type="PROSITE" id="PS51683">
    <property type="entry name" value="SAM_OMT_II"/>
    <property type="match status" value="1"/>
</dbReference>
<dbReference type="Pfam" id="PF21212">
    <property type="entry name" value="Dimerisation2-like_dom"/>
    <property type="match status" value="1"/>
</dbReference>
<evidence type="ECO:0000313" key="6">
    <source>
        <dbReference type="EMBL" id="MBK6265314.1"/>
    </source>
</evidence>
<keyword evidence="2" id="KW-0808">Transferase</keyword>
<accession>A0A935C878</accession>
<comment type="caution">
    <text evidence="6">The sequence shown here is derived from an EMBL/GenBank/DDBJ whole genome shotgun (WGS) entry which is preliminary data.</text>
</comment>
<dbReference type="InterPro" id="IPR016461">
    <property type="entry name" value="COMT-like"/>
</dbReference>
<evidence type="ECO:0000259" key="4">
    <source>
        <dbReference type="Pfam" id="PF00891"/>
    </source>
</evidence>
<keyword evidence="3" id="KW-0949">S-adenosyl-L-methionine</keyword>
<dbReference type="Pfam" id="PF00891">
    <property type="entry name" value="Methyltransf_2"/>
    <property type="match status" value="1"/>
</dbReference>
<dbReference type="Gene3D" id="3.40.50.150">
    <property type="entry name" value="Vaccinia Virus protein VP39"/>
    <property type="match status" value="1"/>
</dbReference>